<comment type="caution">
    <text evidence="1">The sequence shown here is derived from an EMBL/GenBank/DDBJ whole genome shotgun (WGS) entry which is preliminary data.</text>
</comment>
<gene>
    <name evidence="1" type="ORF">T459_06165</name>
</gene>
<keyword evidence="2" id="KW-1185">Reference proteome</keyword>
<protein>
    <recommendedName>
        <fullName evidence="3">Stress-induced protein KIN2-like</fullName>
    </recommendedName>
</protein>
<dbReference type="Proteomes" id="UP000222542">
    <property type="component" value="Unassembled WGS sequence"/>
</dbReference>
<organism evidence="1 2">
    <name type="scientific">Capsicum annuum</name>
    <name type="common">Capsicum pepper</name>
    <dbReference type="NCBI Taxonomy" id="4072"/>
    <lineage>
        <taxon>Eukaryota</taxon>
        <taxon>Viridiplantae</taxon>
        <taxon>Streptophyta</taxon>
        <taxon>Embryophyta</taxon>
        <taxon>Tracheophyta</taxon>
        <taxon>Spermatophyta</taxon>
        <taxon>Magnoliopsida</taxon>
        <taxon>eudicotyledons</taxon>
        <taxon>Gunneridae</taxon>
        <taxon>Pentapetalae</taxon>
        <taxon>asterids</taxon>
        <taxon>lamiids</taxon>
        <taxon>Solanales</taxon>
        <taxon>Solanaceae</taxon>
        <taxon>Solanoideae</taxon>
        <taxon>Capsiceae</taxon>
        <taxon>Capsicum</taxon>
    </lineage>
</organism>
<dbReference type="PANTHER" id="PTHR34191">
    <property type="entry name" value="LATE EMBRYOGENESIS ABUNDANT PROTEIN (LEA) FAMILY PROTEIN"/>
    <property type="match status" value="1"/>
</dbReference>
<reference evidence="1 2" key="1">
    <citation type="journal article" date="2014" name="Nat. Genet.">
        <title>Genome sequence of the hot pepper provides insights into the evolution of pungency in Capsicum species.</title>
        <authorList>
            <person name="Kim S."/>
            <person name="Park M."/>
            <person name="Yeom S.I."/>
            <person name="Kim Y.M."/>
            <person name="Lee J.M."/>
            <person name="Lee H.A."/>
            <person name="Seo E."/>
            <person name="Choi J."/>
            <person name="Cheong K."/>
            <person name="Kim K.T."/>
            <person name="Jung K."/>
            <person name="Lee G.W."/>
            <person name="Oh S.K."/>
            <person name="Bae C."/>
            <person name="Kim S.B."/>
            <person name="Lee H.Y."/>
            <person name="Kim S.Y."/>
            <person name="Kim M.S."/>
            <person name="Kang B.C."/>
            <person name="Jo Y.D."/>
            <person name="Yang H.B."/>
            <person name="Jeong H.J."/>
            <person name="Kang W.H."/>
            <person name="Kwon J.K."/>
            <person name="Shin C."/>
            <person name="Lim J.Y."/>
            <person name="Park J.H."/>
            <person name="Huh J.H."/>
            <person name="Kim J.S."/>
            <person name="Kim B.D."/>
            <person name="Cohen O."/>
            <person name="Paran I."/>
            <person name="Suh M.C."/>
            <person name="Lee S.B."/>
            <person name="Kim Y.K."/>
            <person name="Shin Y."/>
            <person name="Noh S.J."/>
            <person name="Park J."/>
            <person name="Seo Y.S."/>
            <person name="Kwon S.Y."/>
            <person name="Kim H.A."/>
            <person name="Park J.M."/>
            <person name="Kim H.J."/>
            <person name="Choi S.B."/>
            <person name="Bosland P.W."/>
            <person name="Reeves G."/>
            <person name="Jo S.H."/>
            <person name="Lee B.W."/>
            <person name="Cho H.T."/>
            <person name="Choi H.S."/>
            <person name="Lee M.S."/>
            <person name="Yu Y."/>
            <person name="Do Choi Y."/>
            <person name="Park B.S."/>
            <person name="van Deynze A."/>
            <person name="Ashrafi H."/>
            <person name="Hill T."/>
            <person name="Kim W.T."/>
            <person name="Pai H.S."/>
            <person name="Ahn H.K."/>
            <person name="Yeam I."/>
            <person name="Giovannoni J.J."/>
            <person name="Rose J.K."/>
            <person name="Sorensen I."/>
            <person name="Lee S.J."/>
            <person name="Kim R.W."/>
            <person name="Choi I.Y."/>
            <person name="Choi B.S."/>
            <person name="Lim J.S."/>
            <person name="Lee Y.H."/>
            <person name="Choi D."/>
        </authorList>
    </citation>
    <scope>NUCLEOTIDE SEQUENCE [LARGE SCALE GENOMIC DNA]</scope>
    <source>
        <strain evidence="2">cv. CM334</strain>
    </source>
</reference>
<dbReference type="OMA" id="MAYHAGE"/>
<dbReference type="STRING" id="4072.A0A2G3A9W9"/>
<evidence type="ECO:0008006" key="3">
    <source>
        <dbReference type="Google" id="ProtNLM"/>
    </source>
</evidence>
<evidence type="ECO:0000313" key="1">
    <source>
        <dbReference type="EMBL" id="PHT91052.1"/>
    </source>
</evidence>
<name>A0A2G3A9W9_CAPAN</name>
<accession>A0A2G3A9W9</accession>
<reference evidence="1 2" key="2">
    <citation type="journal article" date="2017" name="Genome Biol.">
        <title>New reference genome sequences of hot pepper reveal the massive evolution of plant disease-resistance genes by retroduplication.</title>
        <authorList>
            <person name="Kim S."/>
            <person name="Park J."/>
            <person name="Yeom S.I."/>
            <person name="Kim Y.M."/>
            <person name="Seo E."/>
            <person name="Kim K.T."/>
            <person name="Kim M.S."/>
            <person name="Lee J.M."/>
            <person name="Cheong K."/>
            <person name="Shin H.S."/>
            <person name="Kim S.B."/>
            <person name="Han K."/>
            <person name="Lee J."/>
            <person name="Park M."/>
            <person name="Lee H.A."/>
            <person name="Lee H.Y."/>
            <person name="Lee Y."/>
            <person name="Oh S."/>
            <person name="Lee J.H."/>
            <person name="Choi E."/>
            <person name="Choi E."/>
            <person name="Lee S.E."/>
            <person name="Jeon J."/>
            <person name="Kim H."/>
            <person name="Choi G."/>
            <person name="Song H."/>
            <person name="Lee J."/>
            <person name="Lee S.C."/>
            <person name="Kwon J.K."/>
            <person name="Lee H.Y."/>
            <person name="Koo N."/>
            <person name="Hong Y."/>
            <person name="Kim R.W."/>
            <person name="Kang W.H."/>
            <person name="Huh J.H."/>
            <person name="Kang B.C."/>
            <person name="Yang T.J."/>
            <person name="Lee Y.H."/>
            <person name="Bennetzen J.L."/>
            <person name="Choi D."/>
        </authorList>
    </citation>
    <scope>NUCLEOTIDE SEQUENCE [LARGE SCALE GENOMIC DNA]</scope>
    <source>
        <strain evidence="2">cv. CM334</strain>
    </source>
</reference>
<dbReference type="AlphaFoldDB" id="A0A2G3A9W9"/>
<sequence length="76" mass="8442">MIFTQAESFYSDYVTLPLITRDKLLYMHQEKGNQMMDRAANAAQSAKESVQEAGQQVQAKAQQATDAVKNATGMNK</sequence>
<dbReference type="InterPro" id="IPR039624">
    <property type="entry name" value="LEA1/2/D7/KIN2"/>
</dbReference>
<dbReference type="Gramene" id="PHT91052">
    <property type="protein sequence ID" value="PHT91052"/>
    <property type="gene ID" value="T459_06165"/>
</dbReference>
<evidence type="ECO:0000313" key="2">
    <source>
        <dbReference type="Proteomes" id="UP000222542"/>
    </source>
</evidence>
<dbReference type="EMBL" id="AYRZ02000002">
    <property type="protein sequence ID" value="PHT91052.1"/>
    <property type="molecule type" value="Genomic_DNA"/>
</dbReference>
<dbReference type="PANTHER" id="PTHR34191:SF35">
    <property type="entry name" value="STRESS-INDUCED PROTEIN KIN2-LIKE"/>
    <property type="match status" value="1"/>
</dbReference>
<proteinExistence type="predicted"/>